<evidence type="ECO:0000313" key="5">
    <source>
        <dbReference type="EMBL" id="EAY24646.1"/>
    </source>
</evidence>
<keyword evidence="6" id="KW-1185">Reference proteome</keyword>
<feature type="domain" description="HTH marR-type" evidence="4">
    <location>
        <begin position="1"/>
        <end position="149"/>
    </location>
</feature>
<dbReference type="PRINTS" id="PR00598">
    <property type="entry name" value="HTHMARR"/>
</dbReference>
<dbReference type="InterPro" id="IPR000835">
    <property type="entry name" value="HTH_MarR-typ"/>
</dbReference>
<name>A1ZY80_MICM2</name>
<proteinExistence type="predicted"/>
<protein>
    <submittedName>
        <fullName evidence="5">Transcriptional regulator MarR family</fullName>
    </submittedName>
</protein>
<dbReference type="OrthoDB" id="763883at2"/>
<dbReference type="SUPFAM" id="SSF46785">
    <property type="entry name" value="Winged helix' DNA-binding domain"/>
    <property type="match status" value="1"/>
</dbReference>
<evidence type="ECO:0000256" key="1">
    <source>
        <dbReference type="ARBA" id="ARBA00023015"/>
    </source>
</evidence>
<gene>
    <name evidence="5" type="ORF">M23134_00598</name>
</gene>
<dbReference type="eggNOG" id="COG1846">
    <property type="taxonomic scope" value="Bacteria"/>
</dbReference>
<keyword evidence="3" id="KW-0804">Transcription</keyword>
<organism evidence="5 6">
    <name type="scientific">Microscilla marina ATCC 23134</name>
    <dbReference type="NCBI Taxonomy" id="313606"/>
    <lineage>
        <taxon>Bacteria</taxon>
        <taxon>Pseudomonadati</taxon>
        <taxon>Bacteroidota</taxon>
        <taxon>Cytophagia</taxon>
        <taxon>Cytophagales</taxon>
        <taxon>Microscillaceae</taxon>
        <taxon>Microscilla</taxon>
    </lineage>
</organism>
<evidence type="ECO:0000313" key="6">
    <source>
        <dbReference type="Proteomes" id="UP000004095"/>
    </source>
</evidence>
<dbReference type="GO" id="GO:0003677">
    <property type="term" value="F:DNA binding"/>
    <property type="evidence" value="ECO:0007669"/>
    <property type="project" value="UniProtKB-KW"/>
</dbReference>
<accession>A1ZY80</accession>
<dbReference type="RefSeq" id="WP_002704363.1">
    <property type="nucleotide sequence ID" value="NZ_AAWS01000064.1"/>
</dbReference>
<evidence type="ECO:0000256" key="3">
    <source>
        <dbReference type="ARBA" id="ARBA00023163"/>
    </source>
</evidence>
<dbReference type="Proteomes" id="UP000004095">
    <property type="component" value="Unassembled WGS sequence"/>
</dbReference>
<dbReference type="Gene3D" id="1.10.10.10">
    <property type="entry name" value="Winged helix-like DNA-binding domain superfamily/Winged helix DNA-binding domain"/>
    <property type="match status" value="1"/>
</dbReference>
<reference evidence="5 6" key="1">
    <citation type="submission" date="2007-01" db="EMBL/GenBank/DDBJ databases">
        <authorList>
            <person name="Haygood M."/>
            <person name="Podell S."/>
            <person name="Anderson C."/>
            <person name="Hopkinson B."/>
            <person name="Roe K."/>
            <person name="Barbeau K."/>
            <person name="Gaasterland T."/>
            <person name="Ferriera S."/>
            <person name="Johnson J."/>
            <person name="Kravitz S."/>
            <person name="Beeson K."/>
            <person name="Sutton G."/>
            <person name="Rogers Y.-H."/>
            <person name="Friedman R."/>
            <person name="Frazier M."/>
            <person name="Venter J.C."/>
        </authorList>
    </citation>
    <scope>NUCLEOTIDE SEQUENCE [LARGE SCALE GENOMIC DNA]</scope>
    <source>
        <strain evidence="5 6">ATCC 23134</strain>
    </source>
</reference>
<keyword evidence="1" id="KW-0805">Transcription regulation</keyword>
<sequence length="149" mass="17367">MAKIDEEIKSSFVDNKYRLLANVVFTRNWIQNQFASFLKPFGVSPQQFNILRILRGANDWLNMHEVKTRMVEKSPNATRLCDKLVEKQLVERARSEEDRRVVHLKITKAGLDLLIKINEKDDKSHINFVENVSDEEAKIASEILDKLRS</sequence>
<dbReference type="GO" id="GO:0003700">
    <property type="term" value="F:DNA-binding transcription factor activity"/>
    <property type="evidence" value="ECO:0007669"/>
    <property type="project" value="InterPro"/>
</dbReference>
<evidence type="ECO:0000256" key="2">
    <source>
        <dbReference type="ARBA" id="ARBA00023125"/>
    </source>
</evidence>
<dbReference type="PROSITE" id="PS50995">
    <property type="entry name" value="HTH_MARR_2"/>
    <property type="match status" value="1"/>
</dbReference>
<keyword evidence="2" id="KW-0238">DNA-binding</keyword>
<dbReference type="AlphaFoldDB" id="A1ZY80"/>
<dbReference type="InterPro" id="IPR036390">
    <property type="entry name" value="WH_DNA-bd_sf"/>
</dbReference>
<dbReference type="SMART" id="SM00347">
    <property type="entry name" value="HTH_MARR"/>
    <property type="match status" value="1"/>
</dbReference>
<dbReference type="EMBL" id="AAWS01000064">
    <property type="protein sequence ID" value="EAY24646.1"/>
    <property type="molecule type" value="Genomic_DNA"/>
</dbReference>
<dbReference type="Pfam" id="PF12802">
    <property type="entry name" value="MarR_2"/>
    <property type="match status" value="1"/>
</dbReference>
<evidence type="ECO:0000259" key="4">
    <source>
        <dbReference type="PROSITE" id="PS50995"/>
    </source>
</evidence>
<comment type="caution">
    <text evidence="5">The sequence shown here is derived from an EMBL/GenBank/DDBJ whole genome shotgun (WGS) entry which is preliminary data.</text>
</comment>
<dbReference type="PANTHER" id="PTHR42756:SF1">
    <property type="entry name" value="TRANSCRIPTIONAL REPRESSOR OF EMRAB OPERON"/>
    <property type="match status" value="1"/>
</dbReference>
<dbReference type="PANTHER" id="PTHR42756">
    <property type="entry name" value="TRANSCRIPTIONAL REGULATOR, MARR"/>
    <property type="match status" value="1"/>
</dbReference>
<dbReference type="InterPro" id="IPR036388">
    <property type="entry name" value="WH-like_DNA-bd_sf"/>
</dbReference>